<proteinExistence type="predicted"/>
<organism evidence="2 3">
    <name type="scientific">Terfezia boudieri ATCC MYA-4762</name>
    <dbReference type="NCBI Taxonomy" id="1051890"/>
    <lineage>
        <taxon>Eukaryota</taxon>
        <taxon>Fungi</taxon>
        <taxon>Dikarya</taxon>
        <taxon>Ascomycota</taxon>
        <taxon>Pezizomycotina</taxon>
        <taxon>Pezizomycetes</taxon>
        <taxon>Pezizales</taxon>
        <taxon>Pezizaceae</taxon>
        <taxon>Terfezia</taxon>
    </lineage>
</organism>
<gene>
    <name evidence="2" type="ORF">L211DRAFT_169366</name>
</gene>
<feature type="compositionally biased region" description="Polar residues" evidence="1">
    <location>
        <begin position="40"/>
        <end position="56"/>
    </location>
</feature>
<feature type="compositionally biased region" description="Low complexity" evidence="1">
    <location>
        <begin position="96"/>
        <end position="112"/>
    </location>
</feature>
<feature type="region of interest" description="Disordered" evidence="1">
    <location>
        <begin position="1"/>
        <end position="114"/>
    </location>
</feature>
<feature type="compositionally biased region" description="Pro residues" evidence="1">
    <location>
        <begin position="60"/>
        <end position="72"/>
    </location>
</feature>
<feature type="compositionally biased region" description="Polar residues" evidence="1">
    <location>
        <begin position="1"/>
        <end position="19"/>
    </location>
</feature>
<evidence type="ECO:0000313" key="3">
    <source>
        <dbReference type="Proteomes" id="UP000267821"/>
    </source>
</evidence>
<evidence type="ECO:0000313" key="2">
    <source>
        <dbReference type="EMBL" id="RPB24495.1"/>
    </source>
</evidence>
<dbReference type="Proteomes" id="UP000267821">
    <property type="component" value="Unassembled WGS sequence"/>
</dbReference>
<dbReference type="OrthoDB" id="5381116at2759"/>
<name>A0A3N4M2H6_9PEZI</name>
<protein>
    <submittedName>
        <fullName evidence="2">Uncharacterized protein</fullName>
    </submittedName>
</protein>
<reference evidence="2 3" key="1">
    <citation type="journal article" date="2018" name="Nat. Ecol. Evol.">
        <title>Pezizomycetes genomes reveal the molecular basis of ectomycorrhizal truffle lifestyle.</title>
        <authorList>
            <person name="Murat C."/>
            <person name="Payen T."/>
            <person name="Noel B."/>
            <person name="Kuo A."/>
            <person name="Morin E."/>
            <person name="Chen J."/>
            <person name="Kohler A."/>
            <person name="Krizsan K."/>
            <person name="Balestrini R."/>
            <person name="Da Silva C."/>
            <person name="Montanini B."/>
            <person name="Hainaut M."/>
            <person name="Levati E."/>
            <person name="Barry K.W."/>
            <person name="Belfiori B."/>
            <person name="Cichocki N."/>
            <person name="Clum A."/>
            <person name="Dockter R.B."/>
            <person name="Fauchery L."/>
            <person name="Guy J."/>
            <person name="Iotti M."/>
            <person name="Le Tacon F."/>
            <person name="Lindquist E.A."/>
            <person name="Lipzen A."/>
            <person name="Malagnac F."/>
            <person name="Mello A."/>
            <person name="Molinier V."/>
            <person name="Miyauchi S."/>
            <person name="Poulain J."/>
            <person name="Riccioni C."/>
            <person name="Rubini A."/>
            <person name="Sitrit Y."/>
            <person name="Splivallo R."/>
            <person name="Traeger S."/>
            <person name="Wang M."/>
            <person name="Zifcakova L."/>
            <person name="Wipf D."/>
            <person name="Zambonelli A."/>
            <person name="Paolocci F."/>
            <person name="Nowrousian M."/>
            <person name="Ottonello S."/>
            <person name="Baldrian P."/>
            <person name="Spatafora J.W."/>
            <person name="Henrissat B."/>
            <person name="Nagy L.G."/>
            <person name="Aury J.M."/>
            <person name="Wincker P."/>
            <person name="Grigoriev I.V."/>
            <person name="Bonfante P."/>
            <person name="Martin F.M."/>
        </authorList>
    </citation>
    <scope>NUCLEOTIDE SEQUENCE [LARGE SCALE GENOMIC DNA]</scope>
    <source>
        <strain evidence="2 3">ATCC MYA-4762</strain>
    </source>
</reference>
<dbReference type="AlphaFoldDB" id="A0A3N4M2H6"/>
<dbReference type="InParanoid" id="A0A3N4M2H6"/>
<evidence type="ECO:0000256" key="1">
    <source>
        <dbReference type="SAM" id="MobiDB-lite"/>
    </source>
</evidence>
<sequence>MSSYNHIRSHSRTPSNLNQVHAAHRSRSPSVDSEMLPISRTPSPHVGNNSINNSNKPRPIHPPNPVPTPPPGMGVTPEVTVQRTTELHERLPRVQPGSPDSSPAPAAHSRPQPKVPNAYYLKRKMSEPDAPLAAHLPLSKHKPTALNLPTSASNHGFTEDPNRPISQRPFSQHYPWPYDPSSYYNMARSPTVSIHPKPKAYPVGWEENGGLSRPVSMGGIDLPIPLGPIPVVPTIPEQYRKGAAIGVRPKTPELRVVYDHERDGLGGQISEKTILKQHQKSQRTEQQQKSVTAQAQDPNEYIPEASTIESLAELWEFAAHGKLLSHRVHPKRGAPLNAQQPDLGGFTPEHFAFGPTPSNPFYTRQWHERQLSALPKPNAAG</sequence>
<feature type="compositionally biased region" description="Polar residues" evidence="1">
    <location>
        <begin position="284"/>
        <end position="297"/>
    </location>
</feature>
<accession>A0A3N4M2H6</accession>
<keyword evidence="3" id="KW-1185">Reference proteome</keyword>
<feature type="region of interest" description="Disordered" evidence="1">
    <location>
        <begin position="268"/>
        <end position="299"/>
    </location>
</feature>
<dbReference type="EMBL" id="ML121541">
    <property type="protein sequence ID" value="RPB24495.1"/>
    <property type="molecule type" value="Genomic_DNA"/>
</dbReference>